<feature type="domain" description="Aminotransferase class I/classII large" evidence="4">
    <location>
        <begin position="17"/>
        <end position="328"/>
    </location>
</feature>
<dbReference type="PROSITE" id="PS00105">
    <property type="entry name" value="AA_TRANSFER_CLASS_1"/>
    <property type="match status" value="1"/>
</dbReference>
<gene>
    <name evidence="5" type="ORF">CLV62_1234</name>
</gene>
<dbReference type="GO" id="GO:0008483">
    <property type="term" value="F:transaminase activity"/>
    <property type="evidence" value="ECO:0007669"/>
    <property type="project" value="UniProtKB-KW"/>
</dbReference>
<name>A0A2V3PMW1_9BACT</name>
<evidence type="ECO:0000256" key="2">
    <source>
        <dbReference type="ARBA" id="ARBA00022898"/>
    </source>
</evidence>
<keyword evidence="6" id="KW-1185">Reference proteome</keyword>
<evidence type="ECO:0000256" key="1">
    <source>
        <dbReference type="ARBA" id="ARBA00001933"/>
    </source>
</evidence>
<proteinExistence type="inferred from homology"/>
<dbReference type="InterPro" id="IPR015424">
    <property type="entry name" value="PyrdxlP-dep_Trfase"/>
</dbReference>
<dbReference type="CDD" id="cd00609">
    <property type="entry name" value="AAT_like"/>
    <property type="match status" value="1"/>
</dbReference>
<reference evidence="5 6" key="1">
    <citation type="submission" date="2018-03" db="EMBL/GenBank/DDBJ databases">
        <title>Genomic Encyclopedia of Archaeal and Bacterial Type Strains, Phase II (KMG-II): from individual species to whole genera.</title>
        <authorList>
            <person name="Goeker M."/>
        </authorList>
    </citation>
    <scope>NUCLEOTIDE SEQUENCE [LARGE SCALE GENOMIC DNA]</scope>
    <source>
        <strain evidence="5 6">DSM 100214</strain>
    </source>
</reference>
<dbReference type="EC" id="2.6.1.-" evidence="3"/>
<dbReference type="PANTHER" id="PTHR42885">
    <property type="entry name" value="HISTIDINOL-PHOSPHATE AMINOTRANSFERASE-RELATED"/>
    <property type="match status" value="1"/>
</dbReference>
<dbReference type="SUPFAM" id="SSF53383">
    <property type="entry name" value="PLP-dependent transferases"/>
    <property type="match status" value="1"/>
</dbReference>
<dbReference type="InterPro" id="IPR015421">
    <property type="entry name" value="PyrdxlP-dep_Trfase_major"/>
</dbReference>
<dbReference type="Gene3D" id="3.90.1150.10">
    <property type="entry name" value="Aspartate Aminotransferase, domain 1"/>
    <property type="match status" value="1"/>
</dbReference>
<evidence type="ECO:0000259" key="4">
    <source>
        <dbReference type="Pfam" id="PF00155"/>
    </source>
</evidence>
<comment type="cofactor">
    <cofactor evidence="1 3">
        <name>pyridoxal 5'-phosphate</name>
        <dbReference type="ChEBI" id="CHEBI:597326"/>
    </cofactor>
</comment>
<protein>
    <recommendedName>
        <fullName evidence="3">Aminotransferase</fullName>
        <ecNumber evidence="3">2.6.1.-</ecNumber>
    </recommendedName>
</protein>
<dbReference type="RefSeq" id="WP_110311678.1">
    <property type="nucleotide sequence ID" value="NZ_QICL01000023.1"/>
</dbReference>
<dbReference type="AlphaFoldDB" id="A0A2V3PMW1"/>
<dbReference type="OrthoDB" id="9813612at2"/>
<dbReference type="GO" id="GO:0030170">
    <property type="term" value="F:pyridoxal phosphate binding"/>
    <property type="evidence" value="ECO:0007669"/>
    <property type="project" value="InterPro"/>
</dbReference>
<dbReference type="InterPro" id="IPR004839">
    <property type="entry name" value="Aminotransferase_I/II_large"/>
</dbReference>
<dbReference type="EMBL" id="QICL01000023">
    <property type="protein sequence ID" value="PXV61961.1"/>
    <property type="molecule type" value="Genomic_DNA"/>
</dbReference>
<dbReference type="PANTHER" id="PTHR42885:SF1">
    <property type="entry name" value="THREONINE-PHOSPHATE DECARBOXYLASE"/>
    <property type="match status" value="1"/>
</dbReference>
<evidence type="ECO:0000313" key="5">
    <source>
        <dbReference type="EMBL" id="PXV61961.1"/>
    </source>
</evidence>
<dbReference type="InterPro" id="IPR004838">
    <property type="entry name" value="NHTrfase_class1_PyrdxlP-BS"/>
</dbReference>
<accession>A0A2V3PMW1</accession>
<dbReference type="Proteomes" id="UP000247973">
    <property type="component" value="Unassembled WGS sequence"/>
</dbReference>
<comment type="similarity">
    <text evidence="3">Belongs to the class-I pyridoxal-phosphate-dependent aminotransferase family.</text>
</comment>
<evidence type="ECO:0000313" key="6">
    <source>
        <dbReference type="Proteomes" id="UP000247973"/>
    </source>
</evidence>
<comment type="caution">
    <text evidence="5">The sequence shown here is derived from an EMBL/GenBank/DDBJ whole genome shotgun (WGS) entry which is preliminary data.</text>
</comment>
<keyword evidence="3" id="KW-0032">Aminotransferase</keyword>
<dbReference type="InterPro" id="IPR015422">
    <property type="entry name" value="PyrdxlP-dep_Trfase_small"/>
</dbReference>
<sequence>MITGHGDDAYQFNYEIVSNFSSNVYNKFDLKDLKEYLWANIASIHSYPEPDALTLRKLIGKKLNISSEEISVTNGATEAIYLIAQAFRGSKTAVVIPTFREYEDACEIHEHSLYFIESLDNIEPDTQLVWLCNPNNPTGKIYDKEYLKGIISSNPNTCFVIDQSYAAFTENKIWNASEALNFNNVILLHSLTKCYAIPGLRLGYITAQKDKIDLIKHYSMPWSVNQLAQLAGLYLLENVTYKFSDYLPESQRVQRQLSEIFGIKVYMSEMHFFLCQLEQGKASDLKKFLIETEGFLIRDAANFRGLDASYFRIAVQDKMNNNLLIKAIEEWTKLSF</sequence>
<keyword evidence="3" id="KW-0808">Transferase</keyword>
<keyword evidence="2" id="KW-0663">Pyridoxal phosphate</keyword>
<evidence type="ECO:0000256" key="3">
    <source>
        <dbReference type="RuleBase" id="RU000481"/>
    </source>
</evidence>
<organism evidence="5 6">
    <name type="scientific">Dysgonomonas alginatilytica</name>
    <dbReference type="NCBI Taxonomy" id="1605892"/>
    <lineage>
        <taxon>Bacteria</taxon>
        <taxon>Pseudomonadati</taxon>
        <taxon>Bacteroidota</taxon>
        <taxon>Bacteroidia</taxon>
        <taxon>Bacteroidales</taxon>
        <taxon>Dysgonomonadaceae</taxon>
        <taxon>Dysgonomonas</taxon>
    </lineage>
</organism>
<dbReference type="Pfam" id="PF00155">
    <property type="entry name" value="Aminotran_1_2"/>
    <property type="match status" value="1"/>
</dbReference>
<dbReference type="Gene3D" id="3.40.640.10">
    <property type="entry name" value="Type I PLP-dependent aspartate aminotransferase-like (Major domain)"/>
    <property type="match status" value="1"/>
</dbReference>